<evidence type="ECO:0000256" key="1">
    <source>
        <dbReference type="ARBA" id="ARBA00006484"/>
    </source>
</evidence>
<dbReference type="InterPro" id="IPR057571">
    <property type="entry name" value="SDR_PhqE-like"/>
</dbReference>
<dbReference type="PANTHER" id="PTHR43477:SF1">
    <property type="entry name" value="DIHYDROANTICAPSIN 7-DEHYDROGENASE"/>
    <property type="match status" value="1"/>
</dbReference>
<dbReference type="GO" id="GO:0016491">
    <property type="term" value="F:oxidoreductase activity"/>
    <property type="evidence" value="ECO:0007669"/>
    <property type="project" value="UniProtKB-KW"/>
</dbReference>
<name>A0A9P9WK70_9PEZI</name>
<evidence type="ECO:0000256" key="2">
    <source>
        <dbReference type="ARBA" id="ARBA00022857"/>
    </source>
</evidence>
<sequence>MPSISGQSVLILGGSSGIGFSVAKLCLEQSARVAIASSSQTKVEDAVKRLLSQVSQARYEPKGYTIDLNSQEVEEHLQKLFLDVTSKGTELLDHIVVTAGKPDFRSIKDASLSHLAKTAQMPVFVPVLVAKVGTKFLREGYSSSIIFTSGQLGEKPMPGYSAFAGHASAQYGLTRNLAVDLAPRRVNAVAPGATETELWGEHAEMLRDMASKSSLLGKPGSPEEVAEAYIYLMRNTDATGSIVSSNGGATLK</sequence>
<protein>
    <submittedName>
        <fullName evidence="4">Uncharacterized protein</fullName>
    </submittedName>
</protein>
<dbReference type="InterPro" id="IPR036291">
    <property type="entry name" value="NAD(P)-bd_dom_sf"/>
</dbReference>
<dbReference type="PRINTS" id="PR00081">
    <property type="entry name" value="GDHRDH"/>
</dbReference>
<dbReference type="SUPFAM" id="SSF51735">
    <property type="entry name" value="NAD(P)-binding Rossmann-fold domains"/>
    <property type="match status" value="1"/>
</dbReference>
<gene>
    <name evidence="4" type="ORF">JX265_007443</name>
</gene>
<comment type="similarity">
    <text evidence="1">Belongs to the short-chain dehydrogenases/reductases (SDR) family.</text>
</comment>
<evidence type="ECO:0000313" key="5">
    <source>
        <dbReference type="Proteomes" id="UP000829685"/>
    </source>
</evidence>
<dbReference type="InterPro" id="IPR002347">
    <property type="entry name" value="SDR_fam"/>
</dbReference>
<dbReference type="EMBL" id="JAFIMR010000018">
    <property type="protein sequence ID" value="KAI1867641.1"/>
    <property type="molecule type" value="Genomic_DNA"/>
</dbReference>
<keyword evidence="3" id="KW-0560">Oxidoreductase</keyword>
<keyword evidence="2" id="KW-0521">NADP</keyword>
<keyword evidence="5" id="KW-1185">Reference proteome</keyword>
<evidence type="ECO:0000256" key="3">
    <source>
        <dbReference type="ARBA" id="ARBA00023002"/>
    </source>
</evidence>
<dbReference type="Proteomes" id="UP000829685">
    <property type="component" value="Unassembled WGS sequence"/>
</dbReference>
<proteinExistence type="inferred from homology"/>
<reference evidence="4" key="1">
    <citation type="submission" date="2021-03" db="EMBL/GenBank/DDBJ databases">
        <title>Revisited historic fungal species revealed as producer of novel bioactive compounds through whole genome sequencing and comparative genomics.</title>
        <authorList>
            <person name="Vignolle G.A."/>
            <person name="Hochenegger N."/>
            <person name="Mach R.L."/>
            <person name="Mach-Aigner A.R."/>
            <person name="Javad Rahimi M."/>
            <person name="Salim K.A."/>
            <person name="Chan C.M."/>
            <person name="Lim L.B.L."/>
            <person name="Cai F."/>
            <person name="Druzhinina I.S."/>
            <person name="U'Ren J.M."/>
            <person name="Derntl C."/>
        </authorList>
    </citation>
    <scope>NUCLEOTIDE SEQUENCE</scope>
    <source>
        <strain evidence="4">TUCIM 5799</strain>
    </source>
</reference>
<dbReference type="AlphaFoldDB" id="A0A9P9WK70"/>
<evidence type="ECO:0000313" key="4">
    <source>
        <dbReference type="EMBL" id="KAI1867641.1"/>
    </source>
</evidence>
<dbReference type="PANTHER" id="PTHR43477">
    <property type="entry name" value="DIHYDROANTICAPSIN 7-DEHYDROGENASE"/>
    <property type="match status" value="1"/>
</dbReference>
<comment type="caution">
    <text evidence="4">The sequence shown here is derived from an EMBL/GenBank/DDBJ whole genome shotgun (WGS) entry which is preliminary data.</text>
</comment>
<dbReference type="InterPro" id="IPR051122">
    <property type="entry name" value="SDR_DHRS6-like"/>
</dbReference>
<dbReference type="Gene3D" id="3.40.50.720">
    <property type="entry name" value="NAD(P)-binding Rossmann-like Domain"/>
    <property type="match status" value="1"/>
</dbReference>
<organism evidence="4 5">
    <name type="scientific">Neoarthrinium moseri</name>
    <dbReference type="NCBI Taxonomy" id="1658444"/>
    <lineage>
        <taxon>Eukaryota</taxon>
        <taxon>Fungi</taxon>
        <taxon>Dikarya</taxon>
        <taxon>Ascomycota</taxon>
        <taxon>Pezizomycotina</taxon>
        <taxon>Sordariomycetes</taxon>
        <taxon>Xylariomycetidae</taxon>
        <taxon>Amphisphaeriales</taxon>
        <taxon>Apiosporaceae</taxon>
        <taxon>Neoarthrinium</taxon>
    </lineage>
</organism>
<accession>A0A9P9WK70</accession>
<dbReference type="Pfam" id="PF23441">
    <property type="entry name" value="SDR"/>
    <property type="match status" value="1"/>
</dbReference>
<dbReference type="CDD" id="cd05233">
    <property type="entry name" value="SDR_c"/>
    <property type="match status" value="1"/>
</dbReference>